<protein>
    <submittedName>
        <fullName evidence="4">GAF domain-containing protein</fullName>
    </submittedName>
</protein>
<dbReference type="Proteomes" id="UP001500416">
    <property type="component" value="Unassembled WGS sequence"/>
</dbReference>
<sequence length="251" mass="26605">MPDNHDADERRNSLWDRIRALAERDGTVVALRHVCLVARTALDAEGVAVYQTAGDGTSEPVAVTGPLADRLSEAQITFGEGPALEAMADERPVLAADLDARQWRAWWPVYAPFASAEGIRAVTALPVVMGAVVVGGLEADHARPAAPDRGRLADGLLLADAAMLVMLRGAPGHDPFGDGLEVRWAAVHQATGVVSVQLGCDLATAFVRLRAHAYRTGRRLVDVAADVVAHRVAFAPESGREPDAQSESEQG</sequence>
<dbReference type="Pfam" id="PF01590">
    <property type="entry name" value="GAF"/>
    <property type="match status" value="1"/>
</dbReference>
<dbReference type="InterPro" id="IPR005561">
    <property type="entry name" value="ANTAR"/>
</dbReference>
<comment type="caution">
    <text evidence="4">The sequence shown here is derived from an EMBL/GenBank/DDBJ whole genome shotgun (WGS) entry which is preliminary data.</text>
</comment>
<keyword evidence="1" id="KW-0805">Transcription regulation</keyword>
<feature type="domain" description="ANTAR" evidence="3">
    <location>
        <begin position="181"/>
        <end position="228"/>
    </location>
</feature>
<organism evidence="4 5">
    <name type="scientific">Saccharothrix mutabilis subsp. mutabilis</name>
    <dbReference type="NCBI Taxonomy" id="66855"/>
    <lineage>
        <taxon>Bacteria</taxon>
        <taxon>Bacillati</taxon>
        <taxon>Actinomycetota</taxon>
        <taxon>Actinomycetes</taxon>
        <taxon>Pseudonocardiales</taxon>
        <taxon>Pseudonocardiaceae</taxon>
        <taxon>Saccharothrix</taxon>
    </lineage>
</organism>
<dbReference type="Gene3D" id="1.10.10.10">
    <property type="entry name" value="Winged helix-like DNA-binding domain superfamily/Winged helix DNA-binding domain"/>
    <property type="match status" value="1"/>
</dbReference>
<dbReference type="Pfam" id="PF03861">
    <property type="entry name" value="ANTAR"/>
    <property type="match status" value="1"/>
</dbReference>
<dbReference type="SUPFAM" id="SSF55781">
    <property type="entry name" value="GAF domain-like"/>
    <property type="match status" value="1"/>
</dbReference>
<dbReference type="EMBL" id="BAAABU010000018">
    <property type="protein sequence ID" value="GAA0250251.1"/>
    <property type="molecule type" value="Genomic_DNA"/>
</dbReference>
<name>A0ABP3E3K2_9PSEU</name>
<evidence type="ECO:0000256" key="2">
    <source>
        <dbReference type="ARBA" id="ARBA00023163"/>
    </source>
</evidence>
<dbReference type="InterPro" id="IPR003018">
    <property type="entry name" value="GAF"/>
</dbReference>
<dbReference type="Gene3D" id="3.30.450.40">
    <property type="match status" value="1"/>
</dbReference>
<keyword evidence="5" id="KW-1185">Reference proteome</keyword>
<gene>
    <name evidence="4" type="ORF">GCM10010492_58010</name>
</gene>
<proteinExistence type="predicted"/>
<evidence type="ECO:0000256" key="1">
    <source>
        <dbReference type="ARBA" id="ARBA00023015"/>
    </source>
</evidence>
<dbReference type="InterPro" id="IPR029016">
    <property type="entry name" value="GAF-like_dom_sf"/>
</dbReference>
<dbReference type="SMART" id="SM01012">
    <property type="entry name" value="ANTAR"/>
    <property type="match status" value="1"/>
</dbReference>
<dbReference type="InterPro" id="IPR036388">
    <property type="entry name" value="WH-like_DNA-bd_sf"/>
</dbReference>
<dbReference type="RefSeq" id="WP_343937111.1">
    <property type="nucleotide sequence ID" value="NZ_BAAABU010000018.1"/>
</dbReference>
<keyword evidence="2" id="KW-0804">Transcription</keyword>
<evidence type="ECO:0000259" key="3">
    <source>
        <dbReference type="SMART" id="SM01012"/>
    </source>
</evidence>
<evidence type="ECO:0000313" key="5">
    <source>
        <dbReference type="Proteomes" id="UP001500416"/>
    </source>
</evidence>
<accession>A0ABP3E3K2</accession>
<reference evidence="5" key="1">
    <citation type="journal article" date="2019" name="Int. J. Syst. Evol. Microbiol.">
        <title>The Global Catalogue of Microorganisms (GCM) 10K type strain sequencing project: providing services to taxonomists for standard genome sequencing and annotation.</title>
        <authorList>
            <consortium name="The Broad Institute Genomics Platform"/>
            <consortium name="The Broad Institute Genome Sequencing Center for Infectious Disease"/>
            <person name="Wu L."/>
            <person name="Ma J."/>
        </authorList>
    </citation>
    <scope>NUCLEOTIDE SEQUENCE [LARGE SCALE GENOMIC DNA]</scope>
    <source>
        <strain evidence="5">JCM 3380</strain>
    </source>
</reference>
<evidence type="ECO:0000313" key="4">
    <source>
        <dbReference type="EMBL" id="GAA0250251.1"/>
    </source>
</evidence>